<dbReference type="GeneID" id="62144329"/>
<dbReference type="Proteomes" id="UP000710849">
    <property type="component" value="Unassembled WGS sequence"/>
</dbReference>
<organism evidence="2 3">
    <name type="scientific">Botrytis byssoidea</name>
    <dbReference type="NCBI Taxonomy" id="139641"/>
    <lineage>
        <taxon>Eukaryota</taxon>
        <taxon>Fungi</taxon>
        <taxon>Dikarya</taxon>
        <taxon>Ascomycota</taxon>
        <taxon>Pezizomycotina</taxon>
        <taxon>Leotiomycetes</taxon>
        <taxon>Helotiales</taxon>
        <taxon>Sclerotiniaceae</taxon>
        <taxon>Botrytis</taxon>
    </lineage>
</organism>
<accession>A0A9P5LZR2</accession>
<feature type="compositionally biased region" description="Polar residues" evidence="1">
    <location>
        <begin position="41"/>
        <end position="52"/>
    </location>
</feature>
<feature type="region of interest" description="Disordered" evidence="1">
    <location>
        <begin position="29"/>
        <end position="52"/>
    </location>
</feature>
<gene>
    <name evidence="2" type="ORF">EAE97_000740</name>
</gene>
<protein>
    <submittedName>
        <fullName evidence="2">Uncharacterized protein</fullName>
    </submittedName>
</protein>
<evidence type="ECO:0000313" key="2">
    <source>
        <dbReference type="EMBL" id="KAF7955481.1"/>
    </source>
</evidence>
<name>A0A9P5LZR2_9HELO</name>
<evidence type="ECO:0000256" key="1">
    <source>
        <dbReference type="SAM" id="MobiDB-lite"/>
    </source>
</evidence>
<evidence type="ECO:0000313" key="3">
    <source>
        <dbReference type="Proteomes" id="UP000710849"/>
    </source>
</evidence>
<dbReference type="RefSeq" id="XP_038738611.1">
    <property type="nucleotide sequence ID" value="XM_038871250.1"/>
</dbReference>
<keyword evidence="3" id="KW-1185">Reference proteome</keyword>
<dbReference type="EMBL" id="RCSW01000001">
    <property type="protein sequence ID" value="KAF7955481.1"/>
    <property type="molecule type" value="Genomic_DNA"/>
</dbReference>
<dbReference type="AlphaFoldDB" id="A0A9P5LZR2"/>
<proteinExistence type="predicted"/>
<sequence>MHPAIFEDPKQKQKVDKTHYRNQHLTLASPDLPHLPILQPARNSPPKSTSPSMCPPVNFALLGSRVSLYTYPHLNAHPSSPPKKYSVCIIFVPAKKTPLFQTLDPGLAIIWESCVSKRGWASQGTDARHAGTAEGY</sequence>
<reference evidence="2 3" key="1">
    <citation type="journal article" date="2020" name="Genome Biol. Evol.">
        <title>Comparative genomics of Sclerotiniaceae.</title>
        <authorList>
            <person name="Valero Jimenez C.A."/>
            <person name="Steentjes M."/>
            <person name="Scholten O.E."/>
            <person name="Van Kan J.A.L."/>
        </authorList>
    </citation>
    <scope>NUCLEOTIDE SEQUENCE [LARGE SCALE GENOMIC DNA]</scope>
    <source>
        <strain evidence="2 3">MUCL 94</strain>
    </source>
</reference>
<comment type="caution">
    <text evidence="2">The sequence shown here is derived from an EMBL/GenBank/DDBJ whole genome shotgun (WGS) entry which is preliminary data.</text>
</comment>